<accession>A0A0E9S4R7</accession>
<evidence type="ECO:0000313" key="1">
    <source>
        <dbReference type="EMBL" id="JAH36246.1"/>
    </source>
</evidence>
<protein>
    <submittedName>
        <fullName evidence="1">Uncharacterized protein</fullName>
    </submittedName>
</protein>
<reference evidence="1" key="2">
    <citation type="journal article" date="2015" name="Fish Shellfish Immunol.">
        <title>Early steps in the European eel (Anguilla anguilla)-Vibrio vulnificus interaction in the gills: Role of the RtxA13 toxin.</title>
        <authorList>
            <person name="Callol A."/>
            <person name="Pajuelo D."/>
            <person name="Ebbesson L."/>
            <person name="Teles M."/>
            <person name="MacKenzie S."/>
            <person name="Amaro C."/>
        </authorList>
    </citation>
    <scope>NUCLEOTIDE SEQUENCE</scope>
</reference>
<proteinExistence type="predicted"/>
<reference evidence="1" key="1">
    <citation type="submission" date="2014-11" db="EMBL/GenBank/DDBJ databases">
        <authorList>
            <person name="Amaro Gonzalez C."/>
        </authorList>
    </citation>
    <scope>NUCLEOTIDE SEQUENCE</scope>
</reference>
<organism evidence="1">
    <name type="scientific">Anguilla anguilla</name>
    <name type="common">European freshwater eel</name>
    <name type="synonym">Muraena anguilla</name>
    <dbReference type="NCBI Taxonomy" id="7936"/>
    <lineage>
        <taxon>Eukaryota</taxon>
        <taxon>Metazoa</taxon>
        <taxon>Chordata</taxon>
        <taxon>Craniata</taxon>
        <taxon>Vertebrata</taxon>
        <taxon>Euteleostomi</taxon>
        <taxon>Actinopterygii</taxon>
        <taxon>Neopterygii</taxon>
        <taxon>Teleostei</taxon>
        <taxon>Anguilliformes</taxon>
        <taxon>Anguillidae</taxon>
        <taxon>Anguilla</taxon>
    </lineage>
</organism>
<dbReference type="EMBL" id="GBXM01072331">
    <property type="protein sequence ID" value="JAH36246.1"/>
    <property type="molecule type" value="Transcribed_RNA"/>
</dbReference>
<sequence>MRSDVKVLRRYICVLKAYALYCPEYSAPA</sequence>
<name>A0A0E9S4R7_ANGAN</name>
<dbReference type="AlphaFoldDB" id="A0A0E9S4R7"/>